<protein>
    <submittedName>
        <fullName evidence="2">Uncharacterized protein</fullName>
    </submittedName>
</protein>
<reference evidence="2" key="1">
    <citation type="submission" date="2019-09" db="EMBL/GenBank/DDBJ databases">
        <authorList>
            <person name="Needham M D."/>
        </authorList>
    </citation>
    <scope>NUCLEOTIDE SEQUENCE</scope>
</reference>
<feature type="compositionally biased region" description="Polar residues" evidence="1">
    <location>
        <begin position="338"/>
        <end position="378"/>
    </location>
</feature>
<dbReference type="AlphaFoldDB" id="A0A5E8CKA1"/>
<accession>A0A5E8CKA1</accession>
<feature type="region of interest" description="Disordered" evidence="1">
    <location>
        <begin position="325"/>
        <end position="378"/>
    </location>
</feature>
<proteinExistence type="predicted"/>
<gene>
    <name evidence="2" type="ORF">CPAV1605_814</name>
</gene>
<dbReference type="EMBL" id="CABVLZ010000003">
    <property type="protein sequence ID" value="VVU95089.1"/>
    <property type="molecule type" value="Genomic_DNA"/>
</dbReference>
<name>A0A5E8CKA1_9ZZZZ</name>
<organism evidence="2">
    <name type="scientific">seawater metagenome</name>
    <dbReference type="NCBI Taxonomy" id="1561972"/>
    <lineage>
        <taxon>unclassified sequences</taxon>
        <taxon>metagenomes</taxon>
        <taxon>ecological metagenomes</taxon>
    </lineage>
</organism>
<evidence type="ECO:0000256" key="1">
    <source>
        <dbReference type="SAM" id="MobiDB-lite"/>
    </source>
</evidence>
<evidence type="ECO:0000313" key="2">
    <source>
        <dbReference type="EMBL" id="VVU95089.1"/>
    </source>
</evidence>
<sequence>MSTVVSKPYRISNIDIENIVYHSMKEGANKKILYLKYKDNNRDMPLTFQTPSLLNTEKTTQKTGFHELNVPLIGKNENKTGELIKFLRDLDQKFISDAKKFGSSWFGKAKNITYKSVIRSGNGDGKEYNNGVLRIKILDTDNFKTSLLLNNESPLHTSNIQSNHYVKMILECYALWITKEGFGLYLKPILMSFSPMKIDYNYSLLEDSDNDNNEEDNIVSDEILDTEIQQQHQETSSENETSQLDLPSNLNIINSEMQEMQEKNLSNVLSEVMNNKEDMQNSHLTSEYLNDDNNITTYQNYNTEDNSQPQNALATLNMNLEALDKSDTSETSDENVENNDNQNTQATYNSINILDTKYSIDSDSDSSPKLNLQKAFNM</sequence>